<dbReference type="Proteomes" id="UP000740883">
    <property type="component" value="Unassembled WGS sequence"/>
</dbReference>
<accession>A0A9P6GXQ2</accession>
<evidence type="ECO:0000313" key="2">
    <source>
        <dbReference type="Proteomes" id="UP000740883"/>
    </source>
</evidence>
<gene>
    <name evidence="1" type="ORF">NGRA_2425</name>
</gene>
<dbReference type="AlphaFoldDB" id="A0A9P6GXQ2"/>
<reference evidence="1 2" key="1">
    <citation type="journal article" date="2020" name="Genome Biol. Evol.">
        <title>Comparative genomics of strictly vertically transmitted, feminizing microsporidia endosymbionts of amphipod crustaceans.</title>
        <authorList>
            <person name="Cormier A."/>
            <person name="Chebbi M.A."/>
            <person name="Giraud I."/>
            <person name="Wattier R."/>
            <person name="Teixeira M."/>
            <person name="Gilbert C."/>
            <person name="Rigaud T."/>
            <person name="Cordaux R."/>
        </authorList>
    </citation>
    <scope>NUCLEOTIDE SEQUENCE [LARGE SCALE GENOMIC DNA]</scope>
    <source>
        <strain evidence="1 2">Ou3-Ou53</strain>
    </source>
</reference>
<organism evidence="1 2">
    <name type="scientific">Nosema granulosis</name>
    <dbReference type="NCBI Taxonomy" id="83296"/>
    <lineage>
        <taxon>Eukaryota</taxon>
        <taxon>Fungi</taxon>
        <taxon>Fungi incertae sedis</taxon>
        <taxon>Microsporidia</taxon>
        <taxon>Nosematidae</taxon>
        <taxon>Nosema</taxon>
    </lineage>
</organism>
<proteinExistence type="predicted"/>
<protein>
    <submittedName>
        <fullName evidence="1">Uncharacterized protein</fullName>
    </submittedName>
</protein>
<name>A0A9P6GXQ2_9MICR</name>
<keyword evidence="2" id="KW-1185">Reference proteome</keyword>
<dbReference type="EMBL" id="SBJO01000264">
    <property type="protein sequence ID" value="KAF9761736.1"/>
    <property type="molecule type" value="Genomic_DNA"/>
</dbReference>
<sequence>MLILITLVIAFLSVYTIYNFWSEKNKICAEEKILIQKVNKTIHHRKTKYKLAEDNDNAFHILKRRVKTHSESSVILFFENISANDTFYLIYGATLEEMLPFTKNNQLSVFLTSDLSEWDEKIEASKLKNIIKEKYRSTVIVKQIEDTKLYFTIETDIITSMFEHSITLFGLNKMSNRLQKFISSEDPAHSIHNVKNDLIKKILVIELSLIYFIFSTILSNLEDFYIKNPSESSAFRGTDVYTSEKNYNFIFGMIVKLGNLINDSNQLSLEELKTVKDIFQVENGVQNLEFTEYFKNIILSNEIANLLNKLEIVTAEEGVLFESSFVDHALNCIYIEMEKQNNEWNYLIVDLQ</sequence>
<comment type="caution">
    <text evidence="1">The sequence shown here is derived from an EMBL/GenBank/DDBJ whole genome shotgun (WGS) entry which is preliminary data.</text>
</comment>
<evidence type="ECO:0000313" key="1">
    <source>
        <dbReference type="EMBL" id="KAF9761736.1"/>
    </source>
</evidence>